<feature type="region of interest" description="Disordered" evidence="1">
    <location>
        <begin position="318"/>
        <end position="342"/>
    </location>
</feature>
<gene>
    <name evidence="3" type="ORF">EII10_01205</name>
</gene>
<feature type="signal peptide" evidence="2">
    <location>
        <begin position="1"/>
        <end position="16"/>
    </location>
</feature>
<dbReference type="Proteomes" id="UP000271272">
    <property type="component" value="Unassembled WGS sequence"/>
</dbReference>
<organism evidence="3 4">
    <name type="scientific">Actinomyces bowdenii</name>
    <dbReference type="NCBI Taxonomy" id="131109"/>
    <lineage>
        <taxon>Bacteria</taxon>
        <taxon>Bacillati</taxon>
        <taxon>Actinomycetota</taxon>
        <taxon>Actinomycetes</taxon>
        <taxon>Actinomycetales</taxon>
        <taxon>Actinomycetaceae</taxon>
        <taxon>Actinomyces</taxon>
    </lineage>
</organism>
<evidence type="ECO:0000256" key="2">
    <source>
        <dbReference type="SAM" id="SignalP"/>
    </source>
</evidence>
<name>A0A3P1VE31_9ACTO</name>
<dbReference type="EMBL" id="RQZC01000001">
    <property type="protein sequence ID" value="RRD30763.1"/>
    <property type="molecule type" value="Genomic_DNA"/>
</dbReference>
<evidence type="ECO:0000256" key="1">
    <source>
        <dbReference type="SAM" id="MobiDB-lite"/>
    </source>
</evidence>
<sequence>MAFFAALLAVGLIAVATPIGEQVTCKIQSAVAALTGGSYSCDAAQASNPYEVDPSTVVTSSVEQSSSTSAGISVPAGPGSLDVEGGGAEVIADATYLDGSGSRTLSSTWELSGSYEVEKGVKVGDRSEEENGVSDDKAGFEAKVAASGGVALSRTESEVRKCDSPGQPSCSELDSGVEDEIDEVSVSHQVKLLLNAEASIGAGMELKEDVASSENARELEVGASLKIGGEVAYVHTESTSRTDTGEVRNTSHEFMYEGQISVSSSLEVGDPNKSDEAAGEAFGLKFDTERSDSYMGRYRVTYGESGDLQAITFTNVVEGSNSGSGEGVDSEQAGPPTGKGAEVHVTSTVETTLDVSSLSPEQKRIAEDYVNSSLTNGALVVPQSVLNPSRPSSSPFDNLLYEKARVTRTQQKGGRVTNSESDKFLFVHWETVRSTSKEDVLLVEQLGRPSGPGGERQYEEVEVP</sequence>
<keyword evidence="2" id="KW-0732">Signal</keyword>
<dbReference type="RefSeq" id="WP_124932676.1">
    <property type="nucleotide sequence ID" value="NZ_RQZC01000001.1"/>
</dbReference>
<evidence type="ECO:0000313" key="4">
    <source>
        <dbReference type="Proteomes" id="UP000271272"/>
    </source>
</evidence>
<dbReference type="AlphaFoldDB" id="A0A3P1VE31"/>
<reference evidence="3 4" key="1">
    <citation type="submission" date="2018-11" db="EMBL/GenBank/DDBJ databases">
        <title>Genomes From Bacteria Associated with the Canine Oral Cavity: a Test Case for Automated Genome-Based Taxonomic Assignment.</title>
        <authorList>
            <person name="Coil D.A."/>
            <person name="Jospin G."/>
            <person name="Darling A.E."/>
            <person name="Wallis C."/>
            <person name="Davis I.J."/>
            <person name="Harris S."/>
            <person name="Eisen J.A."/>
            <person name="Holcombe L.J."/>
            <person name="O'Flynn C."/>
        </authorList>
    </citation>
    <scope>NUCLEOTIDE SEQUENCE [LARGE SCALE GENOMIC DNA]</scope>
    <source>
        <strain evidence="3 4">OH5050</strain>
    </source>
</reference>
<proteinExistence type="predicted"/>
<comment type="caution">
    <text evidence="3">The sequence shown here is derived from an EMBL/GenBank/DDBJ whole genome shotgun (WGS) entry which is preliminary data.</text>
</comment>
<protein>
    <submittedName>
        <fullName evidence="3">Uncharacterized protein</fullName>
    </submittedName>
</protein>
<keyword evidence="4" id="KW-1185">Reference proteome</keyword>
<evidence type="ECO:0000313" key="3">
    <source>
        <dbReference type="EMBL" id="RRD30763.1"/>
    </source>
</evidence>
<dbReference type="OrthoDB" id="3259608at2"/>
<feature type="chain" id="PRO_5038720605" evidence="2">
    <location>
        <begin position="17"/>
        <end position="464"/>
    </location>
</feature>
<accession>A0A3P1VE31</accession>